<keyword evidence="1" id="KW-1133">Transmembrane helix</keyword>
<accession>A0ABS5Q8G1</accession>
<dbReference type="Proteomes" id="UP000766336">
    <property type="component" value="Unassembled WGS sequence"/>
</dbReference>
<evidence type="ECO:0000313" key="3">
    <source>
        <dbReference type="Proteomes" id="UP000766336"/>
    </source>
</evidence>
<dbReference type="PANTHER" id="PTHR30105">
    <property type="entry name" value="UNCHARACTERIZED YIBQ-RELATED"/>
    <property type="match status" value="1"/>
</dbReference>
<dbReference type="PANTHER" id="PTHR30105:SF2">
    <property type="entry name" value="DIVERGENT POLYSACCHARIDE DEACETYLASE SUPERFAMILY"/>
    <property type="match status" value="1"/>
</dbReference>
<keyword evidence="1" id="KW-0472">Membrane</keyword>
<keyword evidence="1" id="KW-0812">Transmembrane</keyword>
<sequence>MSEASARGSRGWRWLGLFWVLVLLVFGGGAWRLAVLGPPDGPPVAAAEPPAPLDPAPPLTLGPLQARLPPVLQRYIDPNLIEASPVGLLPKIGGDGQMPLRAYARDFPASETRPRVALIVGGIGLSNALSEEAIDTLPRTVALAFSPYAARAEPLIERARGRGFETLLALPMEPAGFPLHDPGNRALMTTLPWTANAERLDWLLARYPGHVGAVGALGAMRGERFASLADPFSRLQIALADRGLLYIDPRPGAGDPQRAWGRAVDVVVDDPPQRVEIDARLAELERVARARGAALGYLGEITPVALERLSAWAAGIETRSVVLAPVTAVMRRAEGATGGARRPETASR</sequence>
<dbReference type="SUPFAM" id="SSF88713">
    <property type="entry name" value="Glycoside hydrolase/deacetylase"/>
    <property type="match status" value="1"/>
</dbReference>
<protein>
    <submittedName>
        <fullName evidence="2">Divergent polysaccharide deacetylase family protein</fullName>
    </submittedName>
</protein>
<reference evidence="2 3" key="1">
    <citation type="submission" date="2021-05" db="EMBL/GenBank/DDBJ databases">
        <title>Roseococcus sp. XZZS9, whole genome shotgun sequencing project.</title>
        <authorList>
            <person name="Zhao G."/>
            <person name="Shen L."/>
        </authorList>
    </citation>
    <scope>NUCLEOTIDE SEQUENCE [LARGE SCALE GENOMIC DNA]</scope>
    <source>
        <strain evidence="2 3">XZZS9</strain>
    </source>
</reference>
<dbReference type="EMBL" id="JAHCDA010000001">
    <property type="protein sequence ID" value="MBS7809941.1"/>
    <property type="molecule type" value="Genomic_DNA"/>
</dbReference>
<evidence type="ECO:0000256" key="1">
    <source>
        <dbReference type="SAM" id="Phobius"/>
    </source>
</evidence>
<comment type="caution">
    <text evidence="2">The sequence shown here is derived from an EMBL/GenBank/DDBJ whole genome shotgun (WGS) entry which is preliminary data.</text>
</comment>
<dbReference type="RefSeq" id="WP_213668593.1">
    <property type="nucleotide sequence ID" value="NZ_JAHCDA010000001.1"/>
</dbReference>
<gene>
    <name evidence="2" type="ORF">KHU32_03265</name>
</gene>
<dbReference type="Gene3D" id="3.20.20.370">
    <property type="entry name" value="Glycoside hydrolase/deacetylase"/>
    <property type="match status" value="1"/>
</dbReference>
<name>A0ABS5Q8G1_9PROT</name>
<proteinExistence type="predicted"/>
<feature type="transmembrane region" description="Helical" evidence="1">
    <location>
        <begin position="12"/>
        <end position="34"/>
    </location>
</feature>
<dbReference type="Pfam" id="PF04748">
    <property type="entry name" value="Polysacc_deac_2"/>
    <property type="match status" value="1"/>
</dbReference>
<dbReference type="CDD" id="cd10936">
    <property type="entry name" value="CE4_DAC2"/>
    <property type="match status" value="1"/>
</dbReference>
<organism evidence="2 3">
    <name type="scientific">Roseococcus pinisoli</name>
    <dbReference type="NCBI Taxonomy" id="2835040"/>
    <lineage>
        <taxon>Bacteria</taxon>
        <taxon>Pseudomonadati</taxon>
        <taxon>Pseudomonadota</taxon>
        <taxon>Alphaproteobacteria</taxon>
        <taxon>Acetobacterales</taxon>
        <taxon>Roseomonadaceae</taxon>
        <taxon>Roseococcus</taxon>
    </lineage>
</organism>
<dbReference type="InterPro" id="IPR006837">
    <property type="entry name" value="Divergent_DAC"/>
</dbReference>
<evidence type="ECO:0000313" key="2">
    <source>
        <dbReference type="EMBL" id="MBS7809941.1"/>
    </source>
</evidence>
<keyword evidence="3" id="KW-1185">Reference proteome</keyword>
<dbReference type="InterPro" id="IPR011330">
    <property type="entry name" value="Glyco_hydro/deAcase_b/a-brl"/>
</dbReference>